<dbReference type="Gene3D" id="3.40.50.10740">
    <property type="entry name" value="Class I glutamine amidotransferase-like"/>
    <property type="match status" value="1"/>
</dbReference>
<dbReference type="AlphaFoldDB" id="A0A662Z701"/>
<dbReference type="Gene3D" id="3.50.30.60">
    <property type="entry name" value="LD-carboxypeptidase A C-terminal domain-like"/>
    <property type="match status" value="1"/>
</dbReference>
<keyword evidence="6" id="KW-0645">Protease</keyword>
<keyword evidence="2" id="KW-0378">Hydrolase</keyword>
<dbReference type="Pfam" id="PF02016">
    <property type="entry name" value="Peptidase_S66"/>
    <property type="match status" value="1"/>
</dbReference>
<dbReference type="RefSeq" id="WP_091475997.1">
    <property type="nucleotide sequence ID" value="NZ_FOIT01000006.1"/>
</dbReference>
<gene>
    <name evidence="6" type="ORF">SAMN05192557_1783</name>
</gene>
<evidence type="ECO:0000256" key="2">
    <source>
        <dbReference type="ARBA" id="ARBA00022801"/>
    </source>
</evidence>
<name>A0A662Z701_9STAP</name>
<dbReference type="PIRSF" id="PIRSF028757">
    <property type="entry name" value="LD-carboxypeptidase"/>
    <property type="match status" value="1"/>
</dbReference>
<feature type="domain" description="LD-carboxypeptidase N-terminal" evidence="4">
    <location>
        <begin position="13"/>
        <end position="129"/>
    </location>
</feature>
<dbReference type="EMBL" id="FOIT01000006">
    <property type="protein sequence ID" value="SEW14117.1"/>
    <property type="molecule type" value="Genomic_DNA"/>
</dbReference>
<evidence type="ECO:0000256" key="3">
    <source>
        <dbReference type="PIRSR" id="PIRSR028757-1"/>
    </source>
</evidence>
<proteinExistence type="inferred from homology"/>
<evidence type="ECO:0000259" key="4">
    <source>
        <dbReference type="Pfam" id="PF02016"/>
    </source>
</evidence>
<dbReference type="SUPFAM" id="SSF52317">
    <property type="entry name" value="Class I glutamine amidotransferase-like"/>
    <property type="match status" value="1"/>
</dbReference>
<dbReference type="InterPro" id="IPR027461">
    <property type="entry name" value="Carboxypeptidase_A_C_sf"/>
</dbReference>
<dbReference type="PANTHER" id="PTHR30237">
    <property type="entry name" value="MURAMOYLTETRAPEPTIDE CARBOXYPEPTIDASE"/>
    <property type="match status" value="1"/>
</dbReference>
<dbReference type="InterPro" id="IPR040449">
    <property type="entry name" value="Peptidase_S66_N"/>
</dbReference>
<dbReference type="SUPFAM" id="SSF141986">
    <property type="entry name" value="LD-carboxypeptidase A C-terminal domain-like"/>
    <property type="match status" value="1"/>
</dbReference>
<feature type="domain" description="LD-carboxypeptidase C-terminal" evidence="5">
    <location>
        <begin position="200"/>
        <end position="318"/>
    </location>
</feature>
<feature type="active site" description="Nucleophile" evidence="3">
    <location>
        <position position="109"/>
    </location>
</feature>
<accession>A0A662Z701</accession>
<dbReference type="OrthoDB" id="9807329at2"/>
<reference evidence="6 7" key="1">
    <citation type="submission" date="2016-10" db="EMBL/GenBank/DDBJ databases">
        <authorList>
            <person name="Varghese N."/>
            <person name="Submissions S."/>
        </authorList>
    </citation>
    <scope>NUCLEOTIDE SEQUENCE [LARGE SCALE GENOMIC DNA]</scope>
    <source>
        <strain evidence="6 7">IBRC-M10081</strain>
    </source>
</reference>
<organism evidence="6 7">
    <name type="scientific">Aliicoccus persicus</name>
    <dbReference type="NCBI Taxonomy" id="930138"/>
    <lineage>
        <taxon>Bacteria</taxon>
        <taxon>Bacillati</taxon>
        <taxon>Bacillota</taxon>
        <taxon>Bacilli</taxon>
        <taxon>Bacillales</taxon>
        <taxon>Staphylococcaceae</taxon>
        <taxon>Aliicoccus</taxon>
    </lineage>
</organism>
<dbReference type="InterPro" id="IPR040921">
    <property type="entry name" value="Peptidase_S66C"/>
</dbReference>
<dbReference type="InterPro" id="IPR027478">
    <property type="entry name" value="LdcA_N"/>
</dbReference>
<keyword evidence="7" id="KW-1185">Reference proteome</keyword>
<feature type="active site" description="Charge relay system" evidence="3">
    <location>
        <position position="240"/>
    </location>
</feature>
<feature type="active site" description="Charge relay system" evidence="3">
    <location>
        <position position="307"/>
    </location>
</feature>
<evidence type="ECO:0000256" key="1">
    <source>
        <dbReference type="ARBA" id="ARBA00010233"/>
    </source>
</evidence>
<comment type="similarity">
    <text evidence="1">Belongs to the peptidase S66 family.</text>
</comment>
<dbReference type="InterPro" id="IPR029062">
    <property type="entry name" value="Class_I_gatase-like"/>
</dbReference>
<dbReference type="CDD" id="cd07062">
    <property type="entry name" value="Peptidase_S66_mccF_like"/>
    <property type="match status" value="1"/>
</dbReference>
<dbReference type="InterPro" id="IPR003507">
    <property type="entry name" value="S66_fam"/>
</dbReference>
<sequence length="336" mass="38340">MIKYPELKENFTIGITAPSSGIEDELHYFVDEIKERFRNQAKLVFGKTTFNQHKAKSADAVTRANELNQLFQNDEIDIIIPPWGGELAIEVLDKIDYENLPTKWILGYSDISLIMLAITLKTGIATAHGTNIVDLRGKYSDDTTEMWRDVLSLGTGDEIVQHSSKGFQSTWNHEIVSDYIFNFDRKTEWKSIDQKSVEIEGRLLGGCIDVIHHLVGTPYGDVKHFQKEYISNEPIIWYLENADASPTDFRRMLLQMKYAGWFENCSGILFGRTPVMEDVEGYSVEDVYHDIFKELEVPVIYDVDCGHLPPQNTFVNGAYGIVEYSDGKGKVTQRFT</sequence>
<dbReference type="Pfam" id="PF17676">
    <property type="entry name" value="Peptidase_S66C"/>
    <property type="match status" value="1"/>
</dbReference>
<keyword evidence="6" id="KW-0121">Carboxypeptidase</keyword>
<dbReference type="GO" id="GO:0004180">
    <property type="term" value="F:carboxypeptidase activity"/>
    <property type="evidence" value="ECO:0007669"/>
    <property type="project" value="UniProtKB-KW"/>
</dbReference>
<dbReference type="PANTHER" id="PTHR30237:SF5">
    <property type="entry name" value="CARBOXYPEPTIDASE VC_A0337-RELATED"/>
    <property type="match status" value="1"/>
</dbReference>
<evidence type="ECO:0000313" key="7">
    <source>
        <dbReference type="Proteomes" id="UP000243605"/>
    </source>
</evidence>
<protein>
    <submittedName>
        <fullName evidence="6">Muramoyltetrapeptide carboxypeptidase LdcA (Peptidoglycan recycling)</fullName>
    </submittedName>
</protein>
<evidence type="ECO:0000259" key="5">
    <source>
        <dbReference type="Pfam" id="PF17676"/>
    </source>
</evidence>
<dbReference type="Proteomes" id="UP000243605">
    <property type="component" value="Unassembled WGS sequence"/>
</dbReference>
<evidence type="ECO:0000313" key="6">
    <source>
        <dbReference type="EMBL" id="SEW14117.1"/>
    </source>
</evidence>